<evidence type="ECO:0008006" key="2">
    <source>
        <dbReference type="Google" id="ProtNLM"/>
    </source>
</evidence>
<dbReference type="HOGENOM" id="CLU_201953_0_0_9"/>
<comment type="caution">
    <text evidence="1">The sequence shown here is derived from an EMBL/GenBank/DDBJ whole genome shotgun (WGS) entry which is preliminary data.</text>
</comment>
<sequence>MDAFDKYYLFDHDGNKMFSVTPHFKDVRHLVVGLKHTKFNGRRWYLDDYELKTLIDNEQMELGHQTSLFEYI</sequence>
<gene>
    <name evidence="1" type="ORF">HMPREF0769_11187</name>
</gene>
<accession>A0A0E1X8W4</accession>
<protein>
    <recommendedName>
        <fullName evidence="2">Phage protein</fullName>
    </recommendedName>
</protein>
<dbReference type="AlphaFoldDB" id="A0A0E1X8W4"/>
<proteinExistence type="predicted"/>
<dbReference type="EMBL" id="ACJA02000002">
    <property type="protein sequence ID" value="EFH95804.1"/>
    <property type="molecule type" value="Genomic_DNA"/>
</dbReference>
<name>A0A0E1X8W4_STAAU</name>
<reference evidence="1" key="1">
    <citation type="submission" date="2010-05" db="EMBL/GenBank/DDBJ databases">
        <authorList>
            <person name="Muzny D."/>
            <person name="Qin X."/>
            <person name="Buhay C."/>
            <person name="Dugan-Rocha S."/>
            <person name="Ding Y."/>
            <person name="Chen G."/>
            <person name="Hawes A."/>
            <person name="Holder M."/>
            <person name="Jhangiani S."/>
            <person name="Johnson A."/>
            <person name="Khan Z."/>
            <person name="Li Z."/>
            <person name="Liu W."/>
            <person name="Liu X."/>
            <person name="Perez L."/>
            <person name="Shen H."/>
            <person name="Wang Q."/>
            <person name="Watt J."/>
            <person name="Xi L."/>
            <person name="Xin Y."/>
            <person name="Zhou J."/>
            <person name="Deng J."/>
            <person name="Jiang H."/>
            <person name="Liu Y."/>
            <person name="Qu J."/>
            <person name="Song X.-Z."/>
            <person name="Zhang L."/>
            <person name="Villasana D."/>
            <person name="Johnson A."/>
            <person name="Liu J."/>
            <person name="Liyanage D."/>
            <person name="Lorensuhewa L."/>
            <person name="Robinson T."/>
            <person name="Song A."/>
            <person name="Song B.-B."/>
            <person name="Dinh H."/>
            <person name="Thornton R."/>
            <person name="Coyle M."/>
            <person name="Francisco L."/>
            <person name="Jackson L."/>
            <person name="Javaid M."/>
            <person name="Korchina V."/>
            <person name="Kovar C."/>
            <person name="Mata R."/>
            <person name="Mathew T."/>
            <person name="Ngo R."/>
            <person name="Nguyen L."/>
            <person name="Nguyen N."/>
            <person name="Okwuonu G."/>
            <person name="Ongeri F."/>
            <person name="Pham C."/>
            <person name="Simmons D."/>
            <person name="Wilczek-Boney K."/>
            <person name="Hale W."/>
            <person name="Jakkamsetti A."/>
            <person name="Pham P."/>
            <person name="Ruth R."/>
            <person name="San Lucas F."/>
            <person name="Warren J."/>
            <person name="Zhang J."/>
            <person name="Zhao Z."/>
            <person name="Zhou C."/>
            <person name="Zhu D."/>
            <person name="Lee S."/>
            <person name="Bess C."/>
            <person name="Blankenburg K."/>
            <person name="Forbes L."/>
            <person name="Fu Q."/>
            <person name="Gubbala S."/>
            <person name="Hirani K."/>
            <person name="Jayaseelan J.C."/>
            <person name="Lara F."/>
            <person name="Munidasa M."/>
            <person name="Palculict T."/>
            <person name="Patil S."/>
            <person name="Pu L.-L."/>
            <person name="Saada N."/>
            <person name="Tang L."/>
            <person name="Weissenberger G."/>
            <person name="Zhu Y."/>
            <person name="Hemphill L."/>
            <person name="Shang Y."/>
            <person name="Youmans B."/>
            <person name="Ayvaz T."/>
            <person name="Ross M."/>
            <person name="Santibanez J."/>
            <person name="Aqrawi P."/>
            <person name="Gross S."/>
            <person name="Joshi V."/>
            <person name="Fowler G."/>
            <person name="Nazareth L."/>
            <person name="Reid J."/>
            <person name="Worley K."/>
            <person name="Petrosino J."/>
            <person name="Highlander S."/>
            <person name="Gibbs R."/>
        </authorList>
    </citation>
    <scope>NUCLEOTIDE SEQUENCE [LARGE SCALE GENOMIC DNA]</scope>
    <source>
        <strain evidence="1">MN8</strain>
    </source>
</reference>
<evidence type="ECO:0000313" key="1">
    <source>
        <dbReference type="EMBL" id="EFH95804.1"/>
    </source>
</evidence>
<organism evidence="1">
    <name type="scientific">Staphylococcus aureus subsp. aureus MN8</name>
    <dbReference type="NCBI Taxonomy" id="548470"/>
    <lineage>
        <taxon>Bacteria</taxon>
        <taxon>Bacillati</taxon>
        <taxon>Bacillota</taxon>
        <taxon>Bacilli</taxon>
        <taxon>Bacillales</taxon>
        <taxon>Staphylococcaceae</taxon>
        <taxon>Staphylococcus</taxon>
    </lineage>
</organism>
<dbReference type="RefSeq" id="WP_000338531.1">
    <property type="nucleotide sequence ID" value="NZ_CM000952.1"/>
</dbReference>
<dbReference type="Proteomes" id="UP000003455">
    <property type="component" value="Chromosome"/>
</dbReference>